<reference evidence="2" key="2">
    <citation type="submission" date="2025-08" db="UniProtKB">
        <authorList>
            <consortium name="Ensembl"/>
        </authorList>
    </citation>
    <scope>IDENTIFICATION</scope>
</reference>
<organism evidence="2 3">
    <name type="scientific">Maylandia zebra</name>
    <name type="common">zebra mbuna</name>
    <dbReference type="NCBI Taxonomy" id="106582"/>
    <lineage>
        <taxon>Eukaryota</taxon>
        <taxon>Metazoa</taxon>
        <taxon>Chordata</taxon>
        <taxon>Craniata</taxon>
        <taxon>Vertebrata</taxon>
        <taxon>Euteleostomi</taxon>
        <taxon>Actinopterygii</taxon>
        <taxon>Neopterygii</taxon>
        <taxon>Teleostei</taxon>
        <taxon>Neoteleostei</taxon>
        <taxon>Acanthomorphata</taxon>
        <taxon>Ovalentaria</taxon>
        <taxon>Cichlomorphae</taxon>
        <taxon>Cichliformes</taxon>
        <taxon>Cichlidae</taxon>
        <taxon>African cichlids</taxon>
        <taxon>Pseudocrenilabrinae</taxon>
        <taxon>Haplochromini</taxon>
        <taxon>Maylandia</taxon>
        <taxon>Maylandia zebra complex</taxon>
    </lineage>
</organism>
<keyword evidence="1" id="KW-0735">Signal-anchor</keyword>
<evidence type="ECO:0000313" key="3">
    <source>
        <dbReference type="Proteomes" id="UP000265160"/>
    </source>
</evidence>
<comment type="similarity">
    <text evidence="1">Belongs to the sulfotransferase 2 family.</text>
</comment>
<keyword evidence="1" id="KW-0325">Glycoprotein</keyword>
<dbReference type="PANTHER" id="PTHR12137:SF32">
    <property type="entry name" value="CARBOHYDRATE SULFOTRANSFERASE 11"/>
    <property type="match status" value="1"/>
</dbReference>
<dbReference type="GeneTree" id="ENSGT00940000159167"/>
<proteinExistence type="inferred from homology"/>
<dbReference type="AlphaFoldDB" id="A0A3P9BKR1"/>
<sequence>PAQGVPRLSPSWDRCRLSLSLSQTELSGAAVLHQARRDQVVDACRVYSASSRKRRVLTPGDLKHLVVDEDHELIYCYVPRWPVPTGNFGTVQRGRKISALLFFTHCEINHRLKNYLKFLFVREPSRGWFLHITVYQLCHRVTSTMTWWASMRHWRRMQTTCCSWWCR</sequence>
<keyword evidence="1" id="KW-0812">Transmembrane</keyword>
<dbReference type="STRING" id="106582.ENSMZEP00005010251"/>
<evidence type="ECO:0000256" key="1">
    <source>
        <dbReference type="RuleBase" id="RU364020"/>
    </source>
</evidence>
<dbReference type="EC" id="2.8.2.-" evidence="1"/>
<evidence type="ECO:0000313" key="2">
    <source>
        <dbReference type="Ensembl" id="ENSMZEP00005010251.1"/>
    </source>
</evidence>
<dbReference type="PANTHER" id="PTHR12137">
    <property type="entry name" value="CARBOHYDRATE SULFOTRANSFERASE"/>
    <property type="match status" value="1"/>
</dbReference>
<name>A0A3P9BKR1_9CICH</name>
<dbReference type="Ensembl" id="ENSMZET00005010621.1">
    <property type="protein sequence ID" value="ENSMZEP00005010251.1"/>
    <property type="gene ID" value="ENSMZEG00005007735.1"/>
</dbReference>
<dbReference type="GO" id="GO:0030166">
    <property type="term" value="P:proteoglycan biosynthetic process"/>
    <property type="evidence" value="ECO:0007669"/>
    <property type="project" value="TreeGrafter"/>
</dbReference>
<dbReference type="InterPro" id="IPR018011">
    <property type="entry name" value="Carb_sulfotrans_8-10"/>
</dbReference>
<dbReference type="GO" id="GO:0000139">
    <property type="term" value="C:Golgi membrane"/>
    <property type="evidence" value="ECO:0007669"/>
    <property type="project" value="UniProtKB-SubCell"/>
</dbReference>
<reference evidence="2" key="3">
    <citation type="submission" date="2025-09" db="UniProtKB">
        <authorList>
            <consortium name="Ensembl"/>
        </authorList>
    </citation>
    <scope>IDENTIFICATION</scope>
</reference>
<dbReference type="GO" id="GO:0008146">
    <property type="term" value="F:sulfotransferase activity"/>
    <property type="evidence" value="ECO:0007669"/>
    <property type="project" value="InterPro"/>
</dbReference>
<accession>A0A3P9BKR1</accession>
<reference evidence="2 3" key="1">
    <citation type="journal article" date="2014" name="Nature">
        <title>The genomic substrate for adaptive radiation in African cichlid fish.</title>
        <authorList>
            <person name="Brawand D."/>
            <person name="Wagner C.E."/>
            <person name="Li Y.I."/>
            <person name="Malinsky M."/>
            <person name="Keller I."/>
            <person name="Fan S."/>
            <person name="Simakov O."/>
            <person name="Ng A.Y."/>
            <person name="Lim Z.W."/>
            <person name="Bezault E."/>
            <person name="Turner-Maier J."/>
            <person name="Johnson J."/>
            <person name="Alcazar R."/>
            <person name="Noh H.J."/>
            <person name="Russell P."/>
            <person name="Aken B."/>
            <person name="Alfoldi J."/>
            <person name="Amemiya C."/>
            <person name="Azzouzi N."/>
            <person name="Baroiller J.F."/>
            <person name="Barloy-Hubler F."/>
            <person name="Berlin A."/>
            <person name="Bloomquist R."/>
            <person name="Carleton K.L."/>
            <person name="Conte M.A."/>
            <person name="D'Cotta H."/>
            <person name="Eshel O."/>
            <person name="Gaffney L."/>
            <person name="Galibert F."/>
            <person name="Gante H.F."/>
            <person name="Gnerre S."/>
            <person name="Greuter L."/>
            <person name="Guyon R."/>
            <person name="Haddad N.S."/>
            <person name="Haerty W."/>
            <person name="Harris R.M."/>
            <person name="Hofmann H.A."/>
            <person name="Hourlier T."/>
            <person name="Hulata G."/>
            <person name="Jaffe D.B."/>
            <person name="Lara M."/>
            <person name="Lee A.P."/>
            <person name="MacCallum I."/>
            <person name="Mwaiko S."/>
            <person name="Nikaido M."/>
            <person name="Nishihara H."/>
            <person name="Ozouf-Costaz C."/>
            <person name="Penman D.J."/>
            <person name="Przybylski D."/>
            <person name="Rakotomanga M."/>
            <person name="Renn S.C.P."/>
            <person name="Ribeiro F.J."/>
            <person name="Ron M."/>
            <person name="Salzburger W."/>
            <person name="Sanchez-Pulido L."/>
            <person name="Santos M.E."/>
            <person name="Searle S."/>
            <person name="Sharpe T."/>
            <person name="Swofford R."/>
            <person name="Tan F.J."/>
            <person name="Williams L."/>
            <person name="Young S."/>
            <person name="Yin S."/>
            <person name="Okada N."/>
            <person name="Kocher T.D."/>
            <person name="Miska E.A."/>
            <person name="Lander E.S."/>
            <person name="Venkatesh B."/>
            <person name="Fernald R.D."/>
            <person name="Meyer A."/>
            <person name="Ponting C.P."/>
            <person name="Streelman J.T."/>
            <person name="Lindblad-Toh K."/>
            <person name="Seehausen O."/>
            <person name="Di Palma F."/>
        </authorList>
    </citation>
    <scope>NUCLEOTIDE SEQUENCE</scope>
</reference>
<keyword evidence="1" id="KW-0333">Golgi apparatus</keyword>
<protein>
    <recommendedName>
        <fullName evidence="1">Carbohydrate sulfotransferase</fullName>
        <ecNumber evidence="1">2.8.2.-</ecNumber>
    </recommendedName>
</protein>
<keyword evidence="1" id="KW-0119">Carbohydrate metabolism</keyword>
<keyword evidence="3" id="KW-1185">Reference proteome</keyword>
<dbReference type="Proteomes" id="UP000265160">
    <property type="component" value="LG17"/>
</dbReference>
<keyword evidence="1" id="KW-0808">Transferase</keyword>
<comment type="subcellular location">
    <subcellularLocation>
        <location evidence="1">Golgi apparatus membrane</location>
        <topology evidence="1">Single-pass type II membrane protein</topology>
    </subcellularLocation>
</comment>
<dbReference type="GO" id="GO:0016051">
    <property type="term" value="P:carbohydrate biosynthetic process"/>
    <property type="evidence" value="ECO:0007669"/>
    <property type="project" value="InterPro"/>
</dbReference>